<name>A0ACB7RKP7_HYAAI</name>
<organism evidence="1 2">
    <name type="scientific">Hyalomma asiaticum</name>
    <name type="common">Tick</name>
    <dbReference type="NCBI Taxonomy" id="266040"/>
    <lineage>
        <taxon>Eukaryota</taxon>
        <taxon>Metazoa</taxon>
        <taxon>Ecdysozoa</taxon>
        <taxon>Arthropoda</taxon>
        <taxon>Chelicerata</taxon>
        <taxon>Arachnida</taxon>
        <taxon>Acari</taxon>
        <taxon>Parasitiformes</taxon>
        <taxon>Ixodida</taxon>
        <taxon>Ixodoidea</taxon>
        <taxon>Ixodidae</taxon>
        <taxon>Hyalomminae</taxon>
        <taxon>Hyalomma</taxon>
    </lineage>
</organism>
<reference evidence="1" key="1">
    <citation type="submission" date="2020-05" db="EMBL/GenBank/DDBJ databases">
        <title>Large-scale comparative analyses of tick genomes elucidate their genetic diversity and vector capacities.</title>
        <authorList>
            <person name="Jia N."/>
            <person name="Wang J."/>
            <person name="Shi W."/>
            <person name="Du L."/>
            <person name="Sun Y."/>
            <person name="Zhan W."/>
            <person name="Jiang J."/>
            <person name="Wang Q."/>
            <person name="Zhang B."/>
            <person name="Ji P."/>
            <person name="Sakyi L.B."/>
            <person name="Cui X."/>
            <person name="Yuan T."/>
            <person name="Jiang B."/>
            <person name="Yang W."/>
            <person name="Lam T.T.-Y."/>
            <person name="Chang Q."/>
            <person name="Ding S."/>
            <person name="Wang X."/>
            <person name="Zhu J."/>
            <person name="Ruan X."/>
            <person name="Zhao L."/>
            <person name="Wei J."/>
            <person name="Que T."/>
            <person name="Du C."/>
            <person name="Cheng J."/>
            <person name="Dai P."/>
            <person name="Han X."/>
            <person name="Huang E."/>
            <person name="Gao Y."/>
            <person name="Liu J."/>
            <person name="Shao H."/>
            <person name="Ye R."/>
            <person name="Li L."/>
            <person name="Wei W."/>
            <person name="Wang X."/>
            <person name="Wang C."/>
            <person name="Yang T."/>
            <person name="Huo Q."/>
            <person name="Li W."/>
            <person name="Guo W."/>
            <person name="Chen H."/>
            <person name="Zhou L."/>
            <person name="Ni X."/>
            <person name="Tian J."/>
            <person name="Zhou Y."/>
            <person name="Sheng Y."/>
            <person name="Liu T."/>
            <person name="Pan Y."/>
            <person name="Xia L."/>
            <person name="Li J."/>
            <person name="Zhao F."/>
            <person name="Cao W."/>
        </authorList>
    </citation>
    <scope>NUCLEOTIDE SEQUENCE</scope>
    <source>
        <strain evidence="1">Hyas-2018</strain>
    </source>
</reference>
<dbReference type="Proteomes" id="UP000821845">
    <property type="component" value="Chromosome 9"/>
</dbReference>
<dbReference type="EMBL" id="CM023489">
    <property type="protein sequence ID" value="KAH6921903.1"/>
    <property type="molecule type" value="Genomic_DNA"/>
</dbReference>
<comment type="caution">
    <text evidence="1">The sequence shown here is derived from an EMBL/GenBank/DDBJ whole genome shotgun (WGS) entry which is preliminary data.</text>
</comment>
<sequence length="646" mass="71479">MARQRETWSHKAHQYAAFAAITMNLRSLLWCPLLMLRYGLGTFVVCYVIVVVFICYPVLYIESLLSQFTKSGNRGIFNCCPLFRGLSYSMAYFAVMANLPQYSTVSHAIIYLFRSLMSRVPWSSCDLAWWASDNSSCYAPAAEYTPCETVATVLARRYSSSGVQDGYPLLYRGRVTIVPIDEFNNASAECVPGNESTVTGFYDNVVLGLGSGVSDLWGVRLDTVFVSAAVFVVLFLLVADGLTKMRYSLYVLAASQYSLLTTLFGATVVREGAFDGFYQLPMWKFSAFARFSLWQDVVAFTAFGVGLGGYGISFITAHNSFKNNFLTDIAYVLVLDTLRCLGTASIVFFVLGSYARKTGLEIDQIMGSNVVEDVAFLQVPEALLSTETSGALLLAFFFFVMFILTTELVVEVLDEEFPHAHIDKHVVRIVTSVICFFASCVYATPAGPYIKVLILEYLYYVIGFANIIGELLVVFQLYGLERVMIDCDLMLEKTPCRSLQVLWTSVIPLILTIFLLLGLLFRQSPTFREHEYTVPAKIVVASLALVALTFVPSYAYSILASNSFNLEVVKSHATRWRPADPQFAREYKSRLVAHGLIVRQHRIETGKSIDGAGLPEVTANTGATGTFIVHTATAASDNPGVDGIAK</sequence>
<proteinExistence type="predicted"/>
<protein>
    <submittedName>
        <fullName evidence="1">Uncharacterized protein</fullName>
    </submittedName>
</protein>
<accession>A0ACB7RKP7</accession>
<evidence type="ECO:0000313" key="1">
    <source>
        <dbReference type="EMBL" id="KAH6921903.1"/>
    </source>
</evidence>
<gene>
    <name evidence="1" type="ORF">HPB50_006416</name>
</gene>
<evidence type="ECO:0000313" key="2">
    <source>
        <dbReference type="Proteomes" id="UP000821845"/>
    </source>
</evidence>
<keyword evidence="2" id="KW-1185">Reference proteome</keyword>